<dbReference type="Pfam" id="PF00646">
    <property type="entry name" value="F-box"/>
    <property type="match status" value="1"/>
</dbReference>
<evidence type="ECO:0000256" key="1">
    <source>
        <dbReference type="SAM" id="MobiDB-lite"/>
    </source>
</evidence>
<evidence type="ECO:0000259" key="2">
    <source>
        <dbReference type="PROSITE" id="PS50181"/>
    </source>
</evidence>
<evidence type="ECO:0000313" key="3">
    <source>
        <dbReference type="EMBL" id="EPT00232.1"/>
    </source>
</evidence>
<feature type="compositionally biased region" description="Basic and acidic residues" evidence="1">
    <location>
        <begin position="1"/>
        <end position="10"/>
    </location>
</feature>
<dbReference type="InterPro" id="IPR001810">
    <property type="entry name" value="F-box_dom"/>
</dbReference>
<reference evidence="3 4" key="1">
    <citation type="journal article" date="2012" name="Science">
        <title>The Paleozoic origin of enzymatic lignin decomposition reconstructed from 31 fungal genomes.</title>
        <authorList>
            <person name="Floudas D."/>
            <person name="Binder M."/>
            <person name="Riley R."/>
            <person name="Barry K."/>
            <person name="Blanchette R.A."/>
            <person name="Henrissat B."/>
            <person name="Martinez A.T."/>
            <person name="Otillar R."/>
            <person name="Spatafora J.W."/>
            <person name="Yadav J.S."/>
            <person name="Aerts A."/>
            <person name="Benoit I."/>
            <person name="Boyd A."/>
            <person name="Carlson A."/>
            <person name="Copeland A."/>
            <person name="Coutinho P.M."/>
            <person name="de Vries R.P."/>
            <person name="Ferreira P."/>
            <person name="Findley K."/>
            <person name="Foster B."/>
            <person name="Gaskell J."/>
            <person name="Glotzer D."/>
            <person name="Gorecki P."/>
            <person name="Heitman J."/>
            <person name="Hesse C."/>
            <person name="Hori C."/>
            <person name="Igarashi K."/>
            <person name="Jurgens J.A."/>
            <person name="Kallen N."/>
            <person name="Kersten P."/>
            <person name="Kohler A."/>
            <person name="Kuees U."/>
            <person name="Kumar T.K.A."/>
            <person name="Kuo A."/>
            <person name="LaButti K."/>
            <person name="Larrondo L.F."/>
            <person name="Lindquist E."/>
            <person name="Ling A."/>
            <person name="Lombard V."/>
            <person name="Lucas S."/>
            <person name="Lundell T."/>
            <person name="Martin R."/>
            <person name="McLaughlin D.J."/>
            <person name="Morgenstern I."/>
            <person name="Morin E."/>
            <person name="Murat C."/>
            <person name="Nagy L.G."/>
            <person name="Nolan M."/>
            <person name="Ohm R.A."/>
            <person name="Patyshakuliyeva A."/>
            <person name="Rokas A."/>
            <person name="Ruiz-Duenas F.J."/>
            <person name="Sabat G."/>
            <person name="Salamov A."/>
            <person name="Samejima M."/>
            <person name="Schmutz J."/>
            <person name="Slot J.C."/>
            <person name="St John F."/>
            <person name="Stenlid J."/>
            <person name="Sun H."/>
            <person name="Sun S."/>
            <person name="Syed K."/>
            <person name="Tsang A."/>
            <person name="Wiebenga A."/>
            <person name="Young D."/>
            <person name="Pisabarro A."/>
            <person name="Eastwood D.C."/>
            <person name="Martin F."/>
            <person name="Cullen D."/>
            <person name="Grigoriev I.V."/>
            <person name="Hibbett D.S."/>
        </authorList>
    </citation>
    <scope>NUCLEOTIDE SEQUENCE</scope>
    <source>
        <strain evidence="4">FP-58527</strain>
    </source>
</reference>
<sequence length="223" mass="25298">MDTNSDERPATKRVRSGLSPGRGTVGDTKKTSLQDFPLDIFFEIFSLLSPLDLASLAQTNQAFRATLSSPIASDVWRRARKAAWGAPECPPKVSEVAWARLLFGPPKCQECGIHNVHKIEFALRRRVCTKCKKKKLIYSNFIVQYIGCDVAMLELIPYTNFGPSAQGKANPKSKFYWEDDVRSMVSKYEELRMDTHSKKPGAEEVFQQFWDERVKYVQAVAEV</sequence>
<dbReference type="eggNOG" id="ENOG502SAM6">
    <property type="taxonomic scope" value="Eukaryota"/>
</dbReference>
<name>S8E5B1_FOMSC</name>
<evidence type="ECO:0000313" key="4">
    <source>
        <dbReference type="Proteomes" id="UP000015241"/>
    </source>
</evidence>
<feature type="region of interest" description="Disordered" evidence="1">
    <location>
        <begin position="1"/>
        <end position="28"/>
    </location>
</feature>
<protein>
    <recommendedName>
        <fullName evidence="2">F-box domain-containing protein</fullName>
    </recommendedName>
</protein>
<dbReference type="STRING" id="743788.S8E5B1"/>
<dbReference type="EMBL" id="KE504150">
    <property type="protein sequence ID" value="EPT00232.1"/>
    <property type="molecule type" value="Genomic_DNA"/>
</dbReference>
<dbReference type="InParanoid" id="S8E5B1"/>
<dbReference type="SMART" id="SM00256">
    <property type="entry name" value="FBOX"/>
    <property type="match status" value="1"/>
</dbReference>
<dbReference type="HOGENOM" id="CLU_1240178_0_0_1"/>
<organism evidence="3 4">
    <name type="scientific">Fomitopsis schrenkii</name>
    <name type="common">Brown rot fungus</name>
    <dbReference type="NCBI Taxonomy" id="2126942"/>
    <lineage>
        <taxon>Eukaryota</taxon>
        <taxon>Fungi</taxon>
        <taxon>Dikarya</taxon>
        <taxon>Basidiomycota</taxon>
        <taxon>Agaricomycotina</taxon>
        <taxon>Agaricomycetes</taxon>
        <taxon>Polyporales</taxon>
        <taxon>Fomitopsis</taxon>
    </lineage>
</organism>
<gene>
    <name evidence="3" type="ORF">FOMPIDRAFT_1049816</name>
</gene>
<keyword evidence="4" id="KW-1185">Reference proteome</keyword>
<dbReference type="AlphaFoldDB" id="S8E5B1"/>
<proteinExistence type="predicted"/>
<dbReference type="Proteomes" id="UP000015241">
    <property type="component" value="Unassembled WGS sequence"/>
</dbReference>
<dbReference type="InterPro" id="IPR036047">
    <property type="entry name" value="F-box-like_dom_sf"/>
</dbReference>
<dbReference type="SUPFAM" id="SSF81383">
    <property type="entry name" value="F-box domain"/>
    <property type="match status" value="1"/>
</dbReference>
<dbReference type="OrthoDB" id="2322499at2759"/>
<dbReference type="PROSITE" id="PS50181">
    <property type="entry name" value="FBOX"/>
    <property type="match status" value="1"/>
</dbReference>
<dbReference type="Gene3D" id="1.20.1280.50">
    <property type="match status" value="1"/>
</dbReference>
<feature type="domain" description="F-box" evidence="2">
    <location>
        <begin position="30"/>
        <end position="79"/>
    </location>
</feature>
<accession>S8E5B1</accession>